<feature type="transmembrane region" description="Helical" evidence="1">
    <location>
        <begin position="34"/>
        <end position="53"/>
    </location>
</feature>
<dbReference type="Pfam" id="PF14126">
    <property type="entry name" value="DUF4293"/>
    <property type="match status" value="1"/>
</dbReference>
<dbReference type="Proteomes" id="UP000823769">
    <property type="component" value="Unassembled WGS sequence"/>
</dbReference>
<sequence length="144" mass="16347">MWQRIQTLYLFISTVLIALLFFCDKAEGVSFTGYFPYLVFIIVITLLNILALTTYRFRVFQMRTAVLSALVTIALQVWLAVDFFTFGKTDNFHITAVFPIAAVILDFLAARSIFADELMVQSASRLRSAKRRGKTDKNSKSAKS</sequence>
<gene>
    <name evidence="2" type="ORF">IAB76_03520</name>
</gene>
<dbReference type="InterPro" id="IPR025635">
    <property type="entry name" value="DUF4293"/>
</dbReference>
<evidence type="ECO:0000313" key="2">
    <source>
        <dbReference type="EMBL" id="MBO8480165.1"/>
    </source>
</evidence>
<accession>A0A9D9IXE2</accession>
<dbReference type="AlphaFoldDB" id="A0A9D9IXE2"/>
<keyword evidence="1" id="KW-0812">Transmembrane</keyword>
<name>A0A9D9IXE2_9BACT</name>
<evidence type="ECO:0000313" key="3">
    <source>
        <dbReference type="Proteomes" id="UP000823769"/>
    </source>
</evidence>
<feature type="transmembrane region" description="Helical" evidence="1">
    <location>
        <begin position="65"/>
        <end position="86"/>
    </location>
</feature>
<reference evidence="2" key="2">
    <citation type="journal article" date="2021" name="PeerJ">
        <title>Extensive microbial diversity within the chicken gut microbiome revealed by metagenomics and culture.</title>
        <authorList>
            <person name="Gilroy R."/>
            <person name="Ravi A."/>
            <person name="Getino M."/>
            <person name="Pursley I."/>
            <person name="Horton D.L."/>
            <person name="Alikhan N.F."/>
            <person name="Baker D."/>
            <person name="Gharbi K."/>
            <person name="Hall N."/>
            <person name="Watson M."/>
            <person name="Adriaenssens E.M."/>
            <person name="Foster-Nyarko E."/>
            <person name="Jarju S."/>
            <person name="Secka A."/>
            <person name="Antonio M."/>
            <person name="Oren A."/>
            <person name="Chaudhuri R.R."/>
            <person name="La Ragione R."/>
            <person name="Hildebrand F."/>
            <person name="Pallen M.J."/>
        </authorList>
    </citation>
    <scope>NUCLEOTIDE SEQUENCE</scope>
    <source>
        <strain evidence="2">B3-1481</strain>
    </source>
</reference>
<feature type="transmembrane region" description="Helical" evidence="1">
    <location>
        <begin position="7"/>
        <end position="22"/>
    </location>
</feature>
<keyword evidence="1" id="KW-0472">Membrane</keyword>
<proteinExistence type="predicted"/>
<organism evidence="2 3">
    <name type="scientific">Candidatus Cryptobacteroides avistercoris</name>
    <dbReference type="NCBI Taxonomy" id="2840758"/>
    <lineage>
        <taxon>Bacteria</taxon>
        <taxon>Pseudomonadati</taxon>
        <taxon>Bacteroidota</taxon>
        <taxon>Bacteroidia</taxon>
        <taxon>Bacteroidales</taxon>
        <taxon>Candidatus Cryptobacteroides</taxon>
    </lineage>
</organism>
<reference evidence="2" key="1">
    <citation type="submission" date="2020-10" db="EMBL/GenBank/DDBJ databases">
        <authorList>
            <person name="Gilroy R."/>
        </authorList>
    </citation>
    <scope>NUCLEOTIDE SEQUENCE</scope>
    <source>
        <strain evidence="2">B3-1481</strain>
    </source>
</reference>
<comment type="caution">
    <text evidence="2">The sequence shown here is derived from an EMBL/GenBank/DDBJ whole genome shotgun (WGS) entry which is preliminary data.</text>
</comment>
<keyword evidence="1" id="KW-1133">Transmembrane helix</keyword>
<feature type="transmembrane region" description="Helical" evidence="1">
    <location>
        <begin position="92"/>
        <end position="114"/>
    </location>
</feature>
<evidence type="ECO:0000256" key="1">
    <source>
        <dbReference type="SAM" id="Phobius"/>
    </source>
</evidence>
<dbReference type="EMBL" id="JADILW010000054">
    <property type="protein sequence ID" value="MBO8480165.1"/>
    <property type="molecule type" value="Genomic_DNA"/>
</dbReference>
<protein>
    <submittedName>
        <fullName evidence="2">DUF4293 domain-containing protein</fullName>
    </submittedName>
</protein>